<dbReference type="Pfam" id="PF00394">
    <property type="entry name" value="Cu-oxidase"/>
    <property type="match status" value="1"/>
</dbReference>
<dbReference type="Gene3D" id="2.60.40.420">
    <property type="entry name" value="Cupredoxins - blue copper proteins"/>
    <property type="match status" value="3"/>
</dbReference>
<sequence length="671" mass="73204">MGLLNLFAHAASAPLSSSLGVFSHRSVVQAAVQASNPLSTSQNTPSNATSGPSYIPQLGPWYCQYPDLQKQGFNPCNSGNQRACWQLGNGSVSNWDINTNYENVYPTGITREYWLDVNLTPGVSPDGQAKVNGVTVNGTYPGPMIEACWGDLIKVHVRNQYQANGTTMHWHGVRQLGSNEMDGVNGVTQCPIAAGDEFTYEFRATQYGHSWYHSHYSLQYPDGVSGPIVIHGPTSAGWDVDNGPIMISDWFHDTAWKVYKCEAYRDEYPFCKDGNSPPKADSIVVNGIGPYKQPNGTFTNNYFRSTFVAGKKHLLRLINGSTASSYVFSIDNHTMTVVEADWVPVQPYQTDSLLVGIGQRYAVVVEADQKPCNYWMRTTPAAGCSAFRTDSSGEYTQIKETTAIVEYKRNDTGAAYPDTCLSVKQSGITSNCTDESMKVPQPLVPVVPFNVTPAENEITPFTAAIEAKVNPNLEPSNPYAHWTLASDNLTSPLWLDFANPTILNSRLSNGTASSYPPNSQIVRFDQSSGFVYMVLDGTFLKPNSSQFSEIPTAHPIHLHGTDFVIVGQSDSAWDPDASPKNFVTSNPPRRDSAYLPAGGYLAVAFRPDNPGAWLMHCHIAWHASSGLALQVVVRPGDMSSSNGDLGAIKDGCSSWKKFDAVEQVLQVDSGI</sequence>
<dbReference type="Proteomes" id="UP001321749">
    <property type="component" value="Unassembled WGS sequence"/>
</dbReference>
<dbReference type="CDD" id="cd13880">
    <property type="entry name" value="CuRO_2_MaLCC_like"/>
    <property type="match status" value="1"/>
</dbReference>
<evidence type="ECO:0000313" key="8">
    <source>
        <dbReference type="EMBL" id="KAK4462678.1"/>
    </source>
</evidence>
<evidence type="ECO:0000259" key="7">
    <source>
        <dbReference type="Pfam" id="PF07732"/>
    </source>
</evidence>
<dbReference type="InterPro" id="IPR001117">
    <property type="entry name" value="Cu-oxidase_2nd"/>
</dbReference>
<feature type="domain" description="Plastocyanin-like" evidence="7">
    <location>
        <begin position="123"/>
        <end position="233"/>
    </location>
</feature>
<dbReference type="GO" id="GO:0016491">
    <property type="term" value="F:oxidoreductase activity"/>
    <property type="evidence" value="ECO:0007669"/>
    <property type="project" value="UniProtKB-KW"/>
</dbReference>
<evidence type="ECO:0000259" key="5">
    <source>
        <dbReference type="Pfam" id="PF00394"/>
    </source>
</evidence>
<dbReference type="PANTHER" id="PTHR11709:SF71">
    <property type="entry name" value="OXIDOREDUCTASE TPCJ"/>
    <property type="match status" value="1"/>
</dbReference>
<dbReference type="FunFam" id="2.60.40.420:FF:000021">
    <property type="entry name" value="Extracellular dihydrogeodin oxidase/laccase"/>
    <property type="match status" value="1"/>
</dbReference>
<comment type="similarity">
    <text evidence="1">Belongs to the multicopper oxidase family.</text>
</comment>
<evidence type="ECO:0000256" key="1">
    <source>
        <dbReference type="ARBA" id="ARBA00010609"/>
    </source>
</evidence>
<dbReference type="GO" id="GO:0005507">
    <property type="term" value="F:copper ion binding"/>
    <property type="evidence" value="ECO:0007669"/>
    <property type="project" value="InterPro"/>
</dbReference>
<accession>A0AAV9HP93</accession>
<dbReference type="CDD" id="cd13854">
    <property type="entry name" value="CuRO_1_MaLCC_like"/>
    <property type="match status" value="1"/>
</dbReference>
<gene>
    <name evidence="8" type="ORF">QBC42DRAFT_175537</name>
</gene>
<dbReference type="InterPro" id="IPR008972">
    <property type="entry name" value="Cupredoxin"/>
</dbReference>
<dbReference type="InterPro" id="IPR002355">
    <property type="entry name" value="Cu_oxidase_Cu_BS"/>
</dbReference>
<keyword evidence="4" id="KW-0186">Copper</keyword>
<dbReference type="PROSITE" id="PS00079">
    <property type="entry name" value="MULTICOPPER_OXIDASE1"/>
    <property type="match status" value="1"/>
</dbReference>
<dbReference type="Pfam" id="PF07732">
    <property type="entry name" value="Cu-oxidase_3"/>
    <property type="match status" value="1"/>
</dbReference>
<dbReference type="CDD" id="cd13901">
    <property type="entry name" value="CuRO_3_MaLCC_like"/>
    <property type="match status" value="1"/>
</dbReference>
<dbReference type="EMBL" id="MU864969">
    <property type="protein sequence ID" value="KAK4462678.1"/>
    <property type="molecule type" value="Genomic_DNA"/>
</dbReference>
<evidence type="ECO:0000256" key="3">
    <source>
        <dbReference type="ARBA" id="ARBA00023002"/>
    </source>
</evidence>
<dbReference type="PROSITE" id="PS00080">
    <property type="entry name" value="MULTICOPPER_OXIDASE2"/>
    <property type="match status" value="1"/>
</dbReference>
<dbReference type="PANTHER" id="PTHR11709">
    <property type="entry name" value="MULTI-COPPER OXIDASE"/>
    <property type="match status" value="1"/>
</dbReference>
<protein>
    <submittedName>
        <fullName evidence="8">Laccase</fullName>
    </submittedName>
</protein>
<evidence type="ECO:0000313" key="9">
    <source>
        <dbReference type="Proteomes" id="UP001321749"/>
    </source>
</evidence>
<evidence type="ECO:0000256" key="2">
    <source>
        <dbReference type="ARBA" id="ARBA00022723"/>
    </source>
</evidence>
<dbReference type="FunFam" id="2.60.40.420:FF:000045">
    <property type="entry name" value="Laccase 2"/>
    <property type="match status" value="1"/>
</dbReference>
<organism evidence="8 9">
    <name type="scientific">Cladorrhinum samala</name>
    <dbReference type="NCBI Taxonomy" id="585594"/>
    <lineage>
        <taxon>Eukaryota</taxon>
        <taxon>Fungi</taxon>
        <taxon>Dikarya</taxon>
        <taxon>Ascomycota</taxon>
        <taxon>Pezizomycotina</taxon>
        <taxon>Sordariomycetes</taxon>
        <taxon>Sordariomycetidae</taxon>
        <taxon>Sordariales</taxon>
        <taxon>Podosporaceae</taxon>
        <taxon>Cladorrhinum</taxon>
    </lineage>
</organism>
<dbReference type="InterPro" id="IPR011706">
    <property type="entry name" value="Cu-oxidase_C"/>
</dbReference>
<feature type="domain" description="Plastocyanin-like" evidence="5">
    <location>
        <begin position="243"/>
        <end position="388"/>
    </location>
</feature>
<dbReference type="InterPro" id="IPR011707">
    <property type="entry name" value="Cu-oxidase-like_N"/>
</dbReference>
<keyword evidence="2" id="KW-0479">Metal-binding</keyword>
<proteinExistence type="inferred from homology"/>
<comment type="caution">
    <text evidence="8">The sequence shown here is derived from an EMBL/GenBank/DDBJ whole genome shotgun (WGS) entry which is preliminary data.</text>
</comment>
<dbReference type="Pfam" id="PF07731">
    <property type="entry name" value="Cu-oxidase_2"/>
    <property type="match status" value="1"/>
</dbReference>
<dbReference type="InterPro" id="IPR045087">
    <property type="entry name" value="Cu-oxidase_fam"/>
</dbReference>
<evidence type="ECO:0000256" key="4">
    <source>
        <dbReference type="ARBA" id="ARBA00023008"/>
    </source>
</evidence>
<dbReference type="SUPFAM" id="SSF49503">
    <property type="entry name" value="Cupredoxins"/>
    <property type="match status" value="3"/>
</dbReference>
<keyword evidence="3" id="KW-0560">Oxidoreductase</keyword>
<keyword evidence="9" id="KW-1185">Reference proteome</keyword>
<reference evidence="8" key="1">
    <citation type="journal article" date="2023" name="Mol. Phylogenet. Evol.">
        <title>Genome-scale phylogeny and comparative genomics of the fungal order Sordariales.</title>
        <authorList>
            <person name="Hensen N."/>
            <person name="Bonometti L."/>
            <person name="Westerberg I."/>
            <person name="Brannstrom I.O."/>
            <person name="Guillou S."/>
            <person name="Cros-Aarteil S."/>
            <person name="Calhoun S."/>
            <person name="Haridas S."/>
            <person name="Kuo A."/>
            <person name="Mondo S."/>
            <person name="Pangilinan J."/>
            <person name="Riley R."/>
            <person name="LaButti K."/>
            <person name="Andreopoulos B."/>
            <person name="Lipzen A."/>
            <person name="Chen C."/>
            <person name="Yan M."/>
            <person name="Daum C."/>
            <person name="Ng V."/>
            <person name="Clum A."/>
            <person name="Steindorff A."/>
            <person name="Ohm R.A."/>
            <person name="Martin F."/>
            <person name="Silar P."/>
            <person name="Natvig D.O."/>
            <person name="Lalanne C."/>
            <person name="Gautier V."/>
            <person name="Ament-Velasquez S.L."/>
            <person name="Kruys A."/>
            <person name="Hutchinson M.I."/>
            <person name="Powell A.J."/>
            <person name="Barry K."/>
            <person name="Miller A.N."/>
            <person name="Grigoriev I.V."/>
            <person name="Debuchy R."/>
            <person name="Gladieux P."/>
            <person name="Hiltunen Thoren M."/>
            <person name="Johannesson H."/>
        </authorList>
    </citation>
    <scope>NUCLEOTIDE SEQUENCE</scope>
    <source>
        <strain evidence="8">PSN324</strain>
    </source>
</reference>
<evidence type="ECO:0000259" key="6">
    <source>
        <dbReference type="Pfam" id="PF07731"/>
    </source>
</evidence>
<dbReference type="AlphaFoldDB" id="A0AAV9HP93"/>
<feature type="domain" description="Plastocyanin-like" evidence="6">
    <location>
        <begin position="511"/>
        <end position="636"/>
    </location>
</feature>
<name>A0AAV9HP93_9PEZI</name>
<dbReference type="InterPro" id="IPR033138">
    <property type="entry name" value="Cu_oxidase_CS"/>
</dbReference>
<reference evidence="8" key="2">
    <citation type="submission" date="2023-06" db="EMBL/GenBank/DDBJ databases">
        <authorList>
            <consortium name="Lawrence Berkeley National Laboratory"/>
            <person name="Mondo S.J."/>
            <person name="Hensen N."/>
            <person name="Bonometti L."/>
            <person name="Westerberg I."/>
            <person name="Brannstrom I.O."/>
            <person name="Guillou S."/>
            <person name="Cros-Aarteil S."/>
            <person name="Calhoun S."/>
            <person name="Haridas S."/>
            <person name="Kuo A."/>
            <person name="Pangilinan J."/>
            <person name="Riley R."/>
            <person name="Labutti K."/>
            <person name="Andreopoulos B."/>
            <person name="Lipzen A."/>
            <person name="Chen C."/>
            <person name="Yanf M."/>
            <person name="Daum C."/>
            <person name="Ng V."/>
            <person name="Clum A."/>
            <person name="Steindorff A."/>
            <person name="Ohm R."/>
            <person name="Martin F."/>
            <person name="Silar P."/>
            <person name="Natvig D."/>
            <person name="Lalanne C."/>
            <person name="Gautier V."/>
            <person name="Ament-Velasquez S.L."/>
            <person name="Kruys A."/>
            <person name="Hutchinson M.I."/>
            <person name="Powell A.J."/>
            <person name="Barry K."/>
            <person name="Miller A.N."/>
            <person name="Grigoriev I.V."/>
            <person name="Debuchy R."/>
            <person name="Gladieux P."/>
            <person name="Thoren M.H."/>
            <person name="Johannesson H."/>
        </authorList>
    </citation>
    <scope>NUCLEOTIDE SEQUENCE</scope>
    <source>
        <strain evidence="8">PSN324</strain>
    </source>
</reference>